<dbReference type="Pfam" id="PF15976">
    <property type="entry name" value="CooC_C"/>
    <property type="match status" value="1"/>
</dbReference>
<dbReference type="Proteomes" id="UP000238954">
    <property type="component" value="Chromosome"/>
</dbReference>
<evidence type="ECO:0000256" key="1">
    <source>
        <dbReference type="ARBA" id="ARBA00009532"/>
    </source>
</evidence>
<evidence type="ECO:0000313" key="10">
    <source>
        <dbReference type="Proteomes" id="UP000238954"/>
    </source>
</evidence>
<dbReference type="SUPFAM" id="SSF49464">
    <property type="entry name" value="Carboxypeptidase regulatory domain-like"/>
    <property type="match status" value="1"/>
</dbReference>
<evidence type="ECO:0000256" key="4">
    <source>
        <dbReference type="ARBA" id="ARBA00022558"/>
    </source>
</evidence>
<evidence type="ECO:0000259" key="8">
    <source>
        <dbReference type="Pfam" id="PF16967"/>
    </source>
</evidence>
<evidence type="ECO:0000259" key="7">
    <source>
        <dbReference type="Pfam" id="PF15976"/>
    </source>
</evidence>
<keyword evidence="4" id="KW-1029">Fimbrium biogenesis</keyword>
<dbReference type="InterPro" id="IPR008969">
    <property type="entry name" value="CarboxyPept-like_regulatory"/>
</dbReference>
<dbReference type="InterPro" id="IPR031917">
    <property type="entry name" value="Pilus_assem_C"/>
</dbReference>
<dbReference type="Pfam" id="PF16967">
    <property type="entry name" value="TcfC"/>
    <property type="match status" value="1"/>
</dbReference>
<keyword evidence="5" id="KW-0732">Signal</keyword>
<organism evidence="9 10">
    <name type="scientific">Sphingopyxis lindanitolerans</name>
    <dbReference type="NCBI Taxonomy" id="2054227"/>
    <lineage>
        <taxon>Bacteria</taxon>
        <taxon>Pseudomonadati</taxon>
        <taxon>Pseudomonadota</taxon>
        <taxon>Alphaproteobacteria</taxon>
        <taxon>Sphingomonadales</taxon>
        <taxon>Sphingomonadaceae</taxon>
        <taxon>Sphingopyxis</taxon>
    </lineage>
</organism>
<evidence type="ECO:0000313" key="9">
    <source>
        <dbReference type="EMBL" id="PQM28598.1"/>
    </source>
</evidence>
<evidence type="ECO:0000256" key="3">
    <source>
        <dbReference type="ARBA" id="ARBA00022448"/>
    </source>
</evidence>
<proteinExistence type="inferred from homology"/>
<evidence type="ECO:0000256" key="2">
    <source>
        <dbReference type="ARBA" id="ARBA00020795"/>
    </source>
</evidence>
<reference evidence="10" key="1">
    <citation type="submission" date="2017-11" db="EMBL/GenBank/DDBJ databases">
        <title>The complete genome sequence of Sphingopyxis pomeranensis sp. nov. strain WS5A3p.</title>
        <authorList>
            <person name="Kaminski M.A."/>
        </authorList>
    </citation>
    <scope>NUCLEOTIDE SEQUENCE [LARGE SCALE GENOMIC DNA]</scope>
    <source>
        <strain evidence="10">WS5A3p</strain>
    </source>
</reference>
<comment type="similarity">
    <text evidence="1">Belongs to the EcpC/MatD family.</text>
</comment>
<comment type="function">
    <text evidence="6">Part of the ecpRABCDE operon, which encodes the E.coli common pilus (ECP). ECP is found in both commensal and pathogenic strains and plays a dual role in early-stage biofilm development and host cell recognition.</text>
</comment>
<keyword evidence="10" id="KW-1185">Reference proteome</keyword>
<keyword evidence="3" id="KW-0813">Transport</keyword>
<protein>
    <recommendedName>
        <fullName evidence="2">Probable outer membrane usher protein EcpC</fullName>
    </recommendedName>
</protein>
<dbReference type="AlphaFoldDB" id="A0A2S8B8B3"/>
<evidence type="ECO:0000256" key="5">
    <source>
        <dbReference type="ARBA" id="ARBA00022729"/>
    </source>
</evidence>
<name>A0A2S8B8B3_9SPHN</name>
<comment type="caution">
    <text evidence="9">The sequence shown here is derived from an EMBL/GenBank/DDBJ whole genome shotgun (WGS) entry which is preliminary data.</text>
</comment>
<dbReference type="InterPro" id="IPR032636">
    <property type="entry name" value="Pilus_assem_E-set-like_dom"/>
</dbReference>
<evidence type="ECO:0000256" key="6">
    <source>
        <dbReference type="ARBA" id="ARBA00025239"/>
    </source>
</evidence>
<sequence length="762" mass="81504">MVTFASPELLADALAGVVERQAVLDLLSRPLPANEQLRCYPGQTVGCGLLPPGKFGLIADSQRFSIEIFFDPVSVKQGRERRLELGPSSAEGFGLVQNVAMSVATSGFNGRNLELGGTLDTLASVGQTSFVAQTFIGTGFGARLNQGHLQHIWGNRVAKAGLIEDYNTELLSNYRMIGAEFGSFYPRLAYDTDSQGSPLDIVLPRDADVEIRRNGVLLSARRYGAGPQRLDTAGLPNGSYTVQIVGRADGMVVLDEIRNFSRSGGLPIVGKTEFSFRAGLYVEDRFSVSQSGYTFFPDLRQSPVFGARVARRIAPTTSVEADVMNIDGLTVGEATVRTFIGGVEGSASFALADDGSYGASVLGSAVLWGVRFNLAARTIQTDARFDPTSSGFGRYQPFLRRENSIVMSTQFPLAGGTLGLSGGYSSTPGLKDRYTASARYSRAVKLFHRPAFLSAYALRSDAETRVGFSFALNFGIGPRTTLSVGTGAENVSNSTGSSRNGISPVVNASISHRDRWQEFDVFGQANASTSADGERLGGGVNISSPYGVADLNAQHVRNRSGNFTTLVANAQSGFAIGGGAMKLGLARPGEAVILTDLDVAADDNAARAANSGYRVRIDAQSYDLLQPGKISAAGVAALDEYEITLSPENAPPYDVRIDPRTVIVYPGNVVRLRYEARRDFTIFGQLIGEDGHPLAAATIRGGNDLIVTDQNGYFTLTVPSDSQIRAVLPGGTQCRDVNIKDIVKDMGKREFYRVGKIKCDIE</sequence>
<gene>
    <name evidence="9" type="ORF">CVO77_09145</name>
</gene>
<feature type="domain" description="Pilus assembly protein E-set like" evidence="8">
    <location>
        <begin position="196"/>
        <end position="260"/>
    </location>
</feature>
<dbReference type="EMBL" id="PHFW01000002">
    <property type="protein sequence ID" value="PQM28598.1"/>
    <property type="molecule type" value="Genomic_DNA"/>
</dbReference>
<feature type="domain" description="Pilus assembly protein C-terminal" evidence="7">
    <location>
        <begin position="664"/>
        <end position="759"/>
    </location>
</feature>
<accession>A0A2S8B8B3</accession>